<evidence type="ECO:0000256" key="3">
    <source>
        <dbReference type="ARBA" id="ARBA00019612"/>
    </source>
</evidence>
<accession>U4LQA9</accession>
<evidence type="ECO:0000256" key="1">
    <source>
        <dbReference type="ARBA" id="ARBA00004123"/>
    </source>
</evidence>
<dbReference type="PANTHER" id="PTHR13321:SF2">
    <property type="entry name" value="MEDIATOR OF RNA POLYMERASE II TRANSCRIPTION SUBUNIT 18"/>
    <property type="match status" value="1"/>
</dbReference>
<keyword evidence="6 8" id="KW-0539">Nucleus</keyword>
<dbReference type="PANTHER" id="PTHR13321">
    <property type="entry name" value="MEDIATOR OF RNA POLYMERASE II TRANSCRIPTION, SUBUNIT 18"/>
    <property type="match status" value="1"/>
</dbReference>
<evidence type="ECO:0000256" key="5">
    <source>
        <dbReference type="ARBA" id="ARBA00023163"/>
    </source>
</evidence>
<dbReference type="GO" id="GO:0003712">
    <property type="term" value="F:transcription coregulator activity"/>
    <property type="evidence" value="ECO:0007669"/>
    <property type="project" value="InterPro"/>
</dbReference>
<comment type="subunit">
    <text evidence="8">Component of the Mediator complex.</text>
</comment>
<name>U4LQA9_PYROM</name>
<proteinExistence type="inferred from homology"/>
<evidence type="ECO:0000256" key="6">
    <source>
        <dbReference type="ARBA" id="ARBA00023242"/>
    </source>
</evidence>
<evidence type="ECO:0000256" key="9">
    <source>
        <dbReference type="SAM" id="MobiDB-lite"/>
    </source>
</evidence>
<dbReference type="GO" id="GO:0070847">
    <property type="term" value="C:core mediator complex"/>
    <property type="evidence" value="ECO:0007669"/>
    <property type="project" value="TreeGrafter"/>
</dbReference>
<evidence type="ECO:0000313" key="11">
    <source>
        <dbReference type="Proteomes" id="UP000018144"/>
    </source>
</evidence>
<dbReference type="OrthoDB" id="5348092at2759"/>
<dbReference type="AlphaFoldDB" id="U4LQA9"/>
<dbReference type="eggNOG" id="ENOG502S7EN">
    <property type="taxonomic scope" value="Eukaryota"/>
</dbReference>
<dbReference type="STRING" id="1076935.U4LQA9"/>
<evidence type="ECO:0000256" key="8">
    <source>
        <dbReference type="RuleBase" id="RU364150"/>
    </source>
</evidence>
<keyword evidence="5 8" id="KW-0804">Transcription</keyword>
<evidence type="ECO:0000313" key="10">
    <source>
        <dbReference type="EMBL" id="CCX34331.1"/>
    </source>
</evidence>
<gene>
    <name evidence="8" type="primary">MED18</name>
    <name evidence="10" type="ORF">PCON_03527</name>
</gene>
<dbReference type="Pfam" id="PF09637">
    <property type="entry name" value="Med18"/>
    <property type="match status" value="1"/>
</dbReference>
<keyword evidence="8" id="KW-0010">Activator</keyword>
<sequence>MQNFPQSHHELSLYAYIPASRQPQVLKMLSGVAGMRNEAFLQHHLLYKPARPRVPGAPTDHFYMQLICRIAPDETKETYNPREQRWCIRLEDIPEVTRKPVVSRGIYSANTYMGDVLEFMETLGYTLQSSYFTDNNRFIHGNIVITVSQTSTPPRSPLAPTAPGASAAGDPKIDPFGSPFPKERLRKVDDGWVLQAAVRVQSSTDVQSVNAGVQELQNLKKALEGVCELDVVERLALDTRVR</sequence>
<evidence type="ECO:0000256" key="4">
    <source>
        <dbReference type="ARBA" id="ARBA00023015"/>
    </source>
</evidence>
<dbReference type="Proteomes" id="UP000018144">
    <property type="component" value="Unassembled WGS sequence"/>
</dbReference>
<keyword evidence="4 8" id="KW-0805">Transcription regulation</keyword>
<comment type="subcellular location">
    <subcellularLocation>
        <location evidence="1 8">Nucleus</location>
    </subcellularLocation>
</comment>
<dbReference type="GO" id="GO:0006369">
    <property type="term" value="P:termination of RNA polymerase II transcription"/>
    <property type="evidence" value="ECO:0007669"/>
    <property type="project" value="TreeGrafter"/>
</dbReference>
<dbReference type="EMBL" id="HF936516">
    <property type="protein sequence ID" value="CCX34331.1"/>
    <property type="molecule type" value="Genomic_DNA"/>
</dbReference>
<reference evidence="10 11" key="1">
    <citation type="journal article" date="2013" name="PLoS Genet.">
        <title>The genome and development-dependent transcriptomes of Pyronema confluens: a window into fungal evolution.</title>
        <authorList>
            <person name="Traeger S."/>
            <person name="Altegoer F."/>
            <person name="Freitag M."/>
            <person name="Gabaldon T."/>
            <person name="Kempken F."/>
            <person name="Kumar A."/>
            <person name="Marcet-Houben M."/>
            <person name="Poggeler S."/>
            <person name="Stajich J.E."/>
            <person name="Nowrousian M."/>
        </authorList>
    </citation>
    <scope>NUCLEOTIDE SEQUENCE [LARGE SCALE GENOMIC DNA]</scope>
    <source>
        <strain evidence="11">CBS 100304</strain>
        <tissue evidence="10">Vegetative mycelium</tissue>
    </source>
</reference>
<comment type="similarity">
    <text evidence="2 8">Belongs to the Mediator complex subunit 18 family.</text>
</comment>
<dbReference type="GO" id="GO:0006357">
    <property type="term" value="P:regulation of transcription by RNA polymerase II"/>
    <property type="evidence" value="ECO:0007669"/>
    <property type="project" value="InterPro"/>
</dbReference>
<dbReference type="Gene3D" id="2.40.320.10">
    <property type="entry name" value="Hypothetical Protein Pfu-838710-001"/>
    <property type="match status" value="1"/>
</dbReference>
<protein>
    <recommendedName>
        <fullName evidence="3 8">Mediator of RNA polymerase II transcription subunit 18</fullName>
    </recommendedName>
    <alternativeName>
        <fullName evidence="7 8">Mediator complex subunit 18</fullName>
    </alternativeName>
</protein>
<feature type="region of interest" description="Disordered" evidence="9">
    <location>
        <begin position="150"/>
        <end position="173"/>
    </location>
</feature>
<organism evidence="10 11">
    <name type="scientific">Pyronema omphalodes (strain CBS 100304)</name>
    <name type="common">Pyronema confluens</name>
    <dbReference type="NCBI Taxonomy" id="1076935"/>
    <lineage>
        <taxon>Eukaryota</taxon>
        <taxon>Fungi</taxon>
        <taxon>Dikarya</taxon>
        <taxon>Ascomycota</taxon>
        <taxon>Pezizomycotina</taxon>
        <taxon>Pezizomycetes</taxon>
        <taxon>Pezizales</taxon>
        <taxon>Pyronemataceae</taxon>
        <taxon>Pyronema</taxon>
    </lineage>
</organism>
<evidence type="ECO:0000256" key="7">
    <source>
        <dbReference type="ARBA" id="ARBA00032012"/>
    </source>
</evidence>
<dbReference type="InterPro" id="IPR019095">
    <property type="entry name" value="Mediator_Med18"/>
</dbReference>
<comment type="function">
    <text evidence="8">Component of the Mediator complex, a coactivator involved in the regulated transcription of nearly all RNA polymerase II-dependent genes. Mediator functions as a bridge to convey information from gene-specific regulatory proteins to the basal RNA polymerase II transcription machinery. Mediator is recruited to promoters by direct interactions with regulatory proteins and serves as a scaffold for the assembly of a functional preinitiation complex with RNA polymerase II and the general transcription factors.</text>
</comment>
<dbReference type="GO" id="GO:0016592">
    <property type="term" value="C:mediator complex"/>
    <property type="evidence" value="ECO:0007669"/>
    <property type="project" value="InterPro"/>
</dbReference>
<evidence type="ECO:0000256" key="2">
    <source>
        <dbReference type="ARBA" id="ARBA00009814"/>
    </source>
</evidence>
<dbReference type="OMA" id="PVHQHHE"/>
<keyword evidence="11" id="KW-1185">Reference proteome</keyword>